<feature type="compositionally biased region" description="Low complexity" evidence="1">
    <location>
        <begin position="73"/>
        <end position="92"/>
    </location>
</feature>
<accession>A0AA38XSB8</accession>
<evidence type="ECO:0000256" key="1">
    <source>
        <dbReference type="SAM" id="MobiDB-lite"/>
    </source>
</evidence>
<sequence length="105" mass="11705">MVAVHYSRDPMQLRNWPKHTVAWQQIAAVEQDMNNNTQGQSDRNNAPTDTRQVAQQGQTDGNEPGGEQKQDGKPGQQEQQQDGQPSGPQKSGQEQKSEPGRDARR</sequence>
<reference evidence="2" key="1">
    <citation type="submission" date="2022-10" db="EMBL/GenBank/DDBJ databases">
        <title>Culturing micro-colonial fungi from biological soil crusts in the Mojave desert and describing Neophaeococcomyces mojavensis, and introducing the new genera and species Taxawa tesnikishii.</title>
        <authorList>
            <person name="Kurbessoian T."/>
            <person name="Stajich J.E."/>
        </authorList>
    </citation>
    <scope>NUCLEOTIDE SEQUENCE</scope>
    <source>
        <strain evidence="2">TK_35</strain>
    </source>
</reference>
<gene>
    <name evidence="2" type="ORF">H2204_012476</name>
</gene>
<proteinExistence type="predicted"/>
<comment type="caution">
    <text evidence="2">The sequence shown here is derived from an EMBL/GenBank/DDBJ whole genome shotgun (WGS) entry which is preliminary data.</text>
</comment>
<dbReference type="AlphaFoldDB" id="A0AA38XSB8"/>
<feature type="region of interest" description="Disordered" evidence="1">
    <location>
        <begin position="27"/>
        <end position="105"/>
    </location>
</feature>
<feature type="compositionally biased region" description="Basic and acidic residues" evidence="1">
    <location>
        <begin position="93"/>
        <end position="105"/>
    </location>
</feature>
<name>A0AA38XSB8_9EURO</name>
<dbReference type="EMBL" id="JAPDRN010000128">
    <property type="protein sequence ID" value="KAJ9620051.1"/>
    <property type="molecule type" value="Genomic_DNA"/>
</dbReference>
<protein>
    <submittedName>
        <fullName evidence="2">Uncharacterized protein</fullName>
    </submittedName>
</protein>
<organism evidence="2">
    <name type="scientific">Knufia peltigerae</name>
    <dbReference type="NCBI Taxonomy" id="1002370"/>
    <lineage>
        <taxon>Eukaryota</taxon>
        <taxon>Fungi</taxon>
        <taxon>Dikarya</taxon>
        <taxon>Ascomycota</taxon>
        <taxon>Pezizomycotina</taxon>
        <taxon>Eurotiomycetes</taxon>
        <taxon>Chaetothyriomycetidae</taxon>
        <taxon>Chaetothyriales</taxon>
        <taxon>Trichomeriaceae</taxon>
        <taxon>Knufia</taxon>
    </lineage>
</organism>
<evidence type="ECO:0000313" key="2">
    <source>
        <dbReference type="EMBL" id="KAJ9620051.1"/>
    </source>
</evidence>
<feature type="compositionally biased region" description="Polar residues" evidence="1">
    <location>
        <begin position="32"/>
        <end position="61"/>
    </location>
</feature>